<feature type="transmembrane region" description="Helical" evidence="2">
    <location>
        <begin position="169"/>
        <end position="188"/>
    </location>
</feature>
<keyword evidence="2" id="KW-1003">Cell membrane</keyword>
<dbReference type="EMBL" id="LWDL01000027">
    <property type="protein sequence ID" value="OQW50073.1"/>
    <property type="molecule type" value="Genomic_DNA"/>
</dbReference>
<keyword evidence="2" id="KW-1133">Transmembrane helix</keyword>
<keyword evidence="2" id="KW-0812">Transmembrane</keyword>
<comment type="subcellular location">
    <subcellularLocation>
        <location evidence="2">Cell inner membrane</location>
        <topology evidence="2">Multi-pass membrane protein</topology>
    </subcellularLocation>
</comment>
<dbReference type="InterPro" id="IPR030802">
    <property type="entry name" value="Permease_MalE"/>
</dbReference>
<dbReference type="InterPro" id="IPR003453">
    <property type="entry name" value="ABC_MlaE_roteobac"/>
</dbReference>
<dbReference type="NCBIfam" id="TIGR00056">
    <property type="entry name" value="MlaE family lipid ABC transporter permease subunit"/>
    <property type="match status" value="1"/>
</dbReference>
<evidence type="ECO:0000313" key="4">
    <source>
        <dbReference type="Proteomes" id="UP000192872"/>
    </source>
</evidence>
<name>A0A1W9HRN3_9HYPH</name>
<dbReference type="Proteomes" id="UP000192872">
    <property type="component" value="Unassembled WGS sequence"/>
</dbReference>
<dbReference type="STRING" id="1827387.A4S15_01205"/>
<dbReference type="GO" id="GO:0043190">
    <property type="term" value="C:ATP-binding cassette (ABC) transporter complex"/>
    <property type="evidence" value="ECO:0007669"/>
    <property type="project" value="InterPro"/>
</dbReference>
<comment type="function">
    <text evidence="1">Could be part of an ABC transporter complex.</text>
</comment>
<feature type="transmembrane region" description="Helical" evidence="2">
    <location>
        <begin position="200"/>
        <end position="224"/>
    </location>
</feature>
<sequence>MAFVKFVDEGQHGILVARGDWTVDRAEEIDYALKKLKPDGRRLRSVDIRFDGVRRIDTTGAWLLVRTSEAFEAAGIPTILEGNDPDRRALIDTVLNRKTQKSRPPLPRNQLIGTLADIGAGVRAAGRDARGILEFFGEVVIALLHIARHPSRIRPAAIATHLERTGLNAIPIVFLMSFLVGGIVAQQGAFQLKAYGGEVFAVNLVAILVMRELGLLLAAIMFAGRSGSATTAELGAMKMREEIDAMRVIGLNPIEILAIPRLAAFVIALPLVTVISDLAALLGALITSWLYVGIEPSAFIEQLRTVLKPRHLFIGVVKAPFMAVIIGVIACIEGLRVEGSSESLGKHTTASVVKAIFMVIVVDGLFAIVFAALDI</sequence>
<accession>A0A1W9HRN3</accession>
<proteinExistence type="inferred from homology"/>
<dbReference type="RefSeq" id="WP_376801086.1">
    <property type="nucleotide sequence ID" value="NZ_DBNB01000024.1"/>
</dbReference>
<comment type="similarity">
    <text evidence="2">Belongs to the MlaE permease family.</text>
</comment>
<comment type="caution">
    <text evidence="3">The sequence shown here is derived from an EMBL/GenBank/DDBJ whole genome shotgun (WGS) entry which is preliminary data.</text>
</comment>
<dbReference type="PANTHER" id="PTHR30188">
    <property type="entry name" value="ABC TRANSPORTER PERMEASE PROTEIN-RELATED"/>
    <property type="match status" value="1"/>
</dbReference>
<dbReference type="Pfam" id="PF02405">
    <property type="entry name" value="MlaE"/>
    <property type="match status" value="1"/>
</dbReference>
<gene>
    <name evidence="3" type="ORF">A4S15_01205</name>
</gene>
<keyword evidence="2" id="KW-0472">Membrane</keyword>
<feature type="transmembrane region" description="Helical" evidence="2">
    <location>
        <begin position="355"/>
        <end position="373"/>
    </location>
</feature>
<feature type="transmembrane region" description="Helical" evidence="2">
    <location>
        <begin position="245"/>
        <end position="272"/>
    </location>
</feature>
<dbReference type="InterPro" id="IPR036513">
    <property type="entry name" value="STAS_dom_sf"/>
</dbReference>
<protein>
    <recommendedName>
        <fullName evidence="5">ABC transporter permease</fullName>
    </recommendedName>
</protein>
<dbReference type="GO" id="GO:0005548">
    <property type="term" value="F:phospholipid transporter activity"/>
    <property type="evidence" value="ECO:0007669"/>
    <property type="project" value="TreeGrafter"/>
</dbReference>
<dbReference type="PANTHER" id="PTHR30188:SF3">
    <property type="entry name" value="ABC TRANSPORTER PERMEASE"/>
    <property type="match status" value="1"/>
</dbReference>
<evidence type="ECO:0000313" key="3">
    <source>
        <dbReference type="EMBL" id="OQW50073.1"/>
    </source>
</evidence>
<reference evidence="3 4" key="1">
    <citation type="journal article" date="2017" name="Water Res.">
        <title>Comammox in drinking water systems.</title>
        <authorList>
            <person name="Wang Y."/>
            <person name="Ma L."/>
            <person name="Mao Y."/>
            <person name="Jiang X."/>
            <person name="Xia Y."/>
            <person name="Yu K."/>
            <person name="Li B."/>
            <person name="Zhang T."/>
        </authorList>
    </citation>
    <scope>NUCLEOTIDE SEQUENCE [LARGE SCALE GENOMIC DNA]</scope>
    <source>
        <strain evidence="3">SG_bin8</strain>
    </source>
</reference>
<feature type="transmembrane region" description="Helical" evidence="2">
    <location>
        <begin position="278"/>
        <end position="300"/>
    </location>
</feature>
<evidence type="ECO:0008006" key="5">
    <source>
        <dbReference type="Google" id="ProtNLM"/>
    </source>
</evidence>
<keyword evidence="2" id="KW-0997">Cell inner membrane</keyword>
<dbReference type="AlphaFoldDB" id="A0A1W9HRN3"/>
<evidence type="ECO:0000256" key="1">
    <source>
        <dbReference type="ARBA" id="ARBA00003787"/>
    </source>
</evidence>
<dbReference type="SUPFAM" id="SSF52091">
    <property type="entry name" value="SpoIIaa-like"/>
    <property type="match status" value="1"/>
</dbReference>
<organism evidence="3 4">
    <name type="scientific">Candidatus Raskinella chloraquaticus</name>
    <dbReference type="NCBI Taxonomy" id="1951219"/>
    <lineage>
        <taxon>Bacteria</taxon>
        <taxon>Pseudomonadati</taxon>
        <taxon>Pseudomonadota</taxon>
        <taxon>Alphaproteobacteria</taxon>
        <taxon>Hyphomicrobiales</taxon>
        <taxon>Phreatobacteraceae</taxon>
        <taxon>Candidatus Raskinella</taxon>
    </lineage>
</organism>
<feature type="transmembrane region" description="Helical" evidence="2">
    <location>
        <begin position="312"/>
        <end position="335"/>
    </location>
</feature>
<evidence type="ECO:0000256" key="2">
    <source>
        <dbReference type="RuleBase" id="RU362044"/>
    </source>
</evidence>